<dbReference type="Pfam" id="PF09339">
    <property type="entry name" value="HTH_IclR"/>
    <property type="match status" value="1"/>
</dbReference>
<keyword evidence="8" id="KW-1185">Reference proteome</keyword>
<feature type="chain" id="PRO_5021740537" evidence="4">
    <location>
        <begin position="29"/>
        <end position="288"/>
    </location>
</feature>
<dbReference type="PANTHER" id="PTHR30136">
    <property type="entry name" value="HELIX-TURN-HELIX TRANSCRIPTIONAL REGULATOR, ICLR FAMILY"/>
    <property type="match status" value="1"/>
</dbReference>
<dbReference type="PROSITE" id="PS51078">
    <property type="entry name" value="ICLR_ED"/>
    <property type="match status" value="1"/>
</dbReference>
<dbReference type="EMBL" id="VLTJ01000022">
    <property type="protein sequence ID" value="TSH95052.1"/>
    <property type="molecule type" value="Genomic_DNA"/>
</dbReference>
<dbReference type="InterPro" id="IPR014757">
    <property type="entry name" value="Tscrpt_reg_IclR_C"/>
</dbReference>
<dbReference type="InterPro" id="IPR050707">
    <property type="entry name" value="HTH_MetabolicPath_Reg"/>
</dbReference>
<evidence type="ECO:0000256" key="4">
    <source>
        <dbReference type="SAM" id="SignalP"/>
    </source>
</evidence>
<dbReference type="SUPFAM" id="SSF46785">
    <property type="entry name" value="Winged helix' DNA-binding domain"/>
    <property type="match status" value="1"/>
</dbReference>
<proteinExistence type="predicted"/>
<dbReference type="GO" id="GO:0003700">
    <property type="term" value="F:DNA-binding transcription factor activity"/>
    <property type="evidence" value="ECO:0007669"/>
    <property type="project" value="TreeGrafter"/>
</dbReference>
<evidence type="ECO:0000259" key="5">
    <source>
        <dbReference type="PROSITE" id="PS51077"/>
    </source>
</evidence>
<dbReference type="InterPro" id="IPR029016">
    <property type="entry name" value="GAF-like_dom_sf"/>
</dbReference>
<accession>A0A556AQ68</accession>
<evidence type="ECO:0000256" key="1">
    <source>
        <dbReference type="ARBA" id="ARBA00023015"/>
    </source>
</evidence>
<dbReference type="GO" id="GO:0003677">
    <property type="term" value="F:DNA binding"/>
    <property type="evidence" value="ECO:0007669"/>
    <property type="project" value="UniProtKB-KW"/>
</dbReference>
<dbReference type="InterPro" id="IPR036390">
    <property type="entry name" value="WH_DNA-bd_sf"/>
</dbReference>
<dbReference type="FunFam" id="1.10.10.10:FF:000056">
    <property type="entry name" value="IclR family transcriptional regulator"/>
    <property type="match status" value="1"/>
</dbReference>
<evidence type="ECO:0000256" key="2">
    <source>
        <dbReference type="ARBA" id="ARBA00023125"/>
    </source>
</evidence>
<organism evidence="7 8">
    <name type="scientific">Verticiella sediminum</name>
    <dbReference type="NCBI Taxonomy" id="1247510"/>
    <lineage>
        <taxon>Bacteria</taxon>
        <taxon>Pseudomonadati</taxon>
        <taxon>Pseudomonadota</taxon>
        <taxon>Betaproteobacteria</taxon>
        <taxon>Burkholderiales</taxon>
        <taxon>Alcaligenaceae</taxon>
        <taxon>Verticiella</taxon>
    </lineage>
</organism>
<dbReference type="OrthoDB" id="13103at2"/>
<reference evidence="7 8" key="1">
    <citation type="submission" date="2019-07" db="EMBL/GenBank/DDBJ databases">
        <title>Qingshengfaniella alkalisoli gen. nov., sp. nov., isolated from saline soil.</title>
        <authorList>
            <person name="Xu L."/>
            <person name="Huang X.-X."/>
            <person name="Sun J.-Q."/>
        </authorList>
    </citation>
    <scope>NUCLEOTIDE SEQUENCE [LARGE SCALE GENOMIC DNA]</scope>
    <source>
        <strain evidence="7 8">DSM 27279</strain>
    </source>
</reference>
<dbReference type="InterPro" id="IPR005471">
    <property type="entry name" value="Tscrpt_reg_IclR_N"/>
</dbReference>
<dbReference type="SUPFAM" id="SSF55781">
    <property type="entry name" value="GAF domain-like"/>
    <property type="match status" value="1"/>
</dbReference>
<dbReference type="SMART" id="SM00346">
    <property type="entry name" value="HTH_ICLR"/>
    <property type="match status" value="1"/>
</dbReference>
<dbReference type="PROSITE" id="PS51077">
    <property type="entry name" value="HTH_ICLR"/>
    <property type="match status" value="1"/>
</dbReference>
<dbReference type="InterPro" id="IPR036388">
    <property type="entry name" value="WH-like_DNA-bd_sf"/>
</dbReference>
<keyword evidence="4" id="KW-0732">Signal</keyword>
<dbReference type="Proteomes" id="UP000318405">
    <property type="component" value="Unassembled WGS sequence"/>
</dbReference>
<dbReference type="AlphaFoldDB" id="A0A556AQ68"/>
<dbReference type="GO" id="GO:0045892">
    <property type="term" value="P:negative regulation of DNA-templated transcription"/>
    <property type="evidence" value="ECO:0007669"/>
    <property type="project" value="TreeGrafter"/>
</dbReference>
<comment type="caution">
    <text evidence="7">The sequence shown here is derived from an EMBL/GenBank/DDBJ whole genome shotgun (WGS) entry which is preliminary data.</text>
</comment>
<dbReference type="Gene3D" id="3.30.450.40">
    <property type="match status" value="1"/>
</dbReference>
<keyword evidence="2" id="KW-0238">DNA-binding</keyword>
<gene>
    <name evidence="7" type="ORF">FOZ76_11320</name>
</gene>
<feature type="domain" description="HTH iclR-type" evidence="5">
    <location>
        <begin position="39"/>
        <end position="99"/>
    </location>
</feature>
<evidence type="ECO:0000313" key="7">
    <source>
        <dbReference type="EMBL" id="TSH95052.1"/>
    </source>
</evidence>
<dbReference type="Gene3D" id="1.10.10.10">
    <property type="entry name" value="Winged helix-like DNA-binding domain superfamily/Winged helix DNA-binding domain"/>
    <property type="match status" value="1"/>
</dbReference>
<evidence type="ECO:0000313" key="8">
    <source>
        <dbReference type="Proteomes" id="UP000318405"/>
    </source>
</evidence>
<evidence type="ECO:0000256" key="3">
    <source>
        <dbReference type="ARBA" id="ARBA00023163"/>
    </source>
</evidence>
<keyword evidence="1" id="KW-0805">Transcription regulation</keyword>
<keyword evidence="3" id="KW-0804">Transcription</keyword>
<feature type="domain" description="IclR-ED" evidence="6">
    <location>
        <begin position="100"/>
        <end position="281"/>
    </location>
</feature>
<name>A0A556AQ68_9BURK</name>
<feature type="signal peptide" evidence="4">
    <location>
        <begin position="1"/>
        <end position="28"/>
    </location>
</feature>
<protein>
    <submittedName>
        <fullName evidence="7">IclR family transcriptional regulator</fullName>
    </submittedName>
</protein>
<evidence type="ECO:0000259" key="6">
    <source>
        <dbReference type="PROSITE" id="PS51078"/>
    </source>
</evidence>
<dbReference type="Pfam" id="PF01614">
    <property type="entry name" value="IclR_C"/>
    <property type="match status" value="1"/>
</dbReference>
<dbReference type="PANTHER" id="PTHR30136:SF24">
    <property type="entry name" value="HTH-TYPE TRANSCRIPTIONAL REPRESSOR ALLR"/>
    <property type="match status" value="1"/>
</dbReference>
<sequence length="288" mass="30236">MVMRASGIIKSSATASGLPVTLVSSASAAVDPVPDAPGVGSLPKGLAILEALARADAPMGVTELARELGMGKSGVHRLLRMLCDLGWVREAQGRYACSLRIWEVGMRVADRLDLRQVAAPFLRELADATSETVHLSILDGIDVLYVDKIDSPQPVRAYSRVGGRAPAGCVATGKVLLAYAEAARVAEASAAMAPYTPRTIVDPQELEAELRRVRQQGYAVNRGEWRASVCGLAAPVFDARGEVVAALGISGPADRLTQKAMRAFEPAVTQAAHALSLALGHVRAQAPA</sequence>